<organism evidence="2 3">
    <name type="scientific">Paenibacillus allorhizosphaerae</name>
    <dbReference type="NCBI Taxonomy" id="2849866"/>
    <lineage>
        <taxon>Bacteria</taxon>
        <taxon>Bacillati</taxon>
        <taxon>Bacillota</taxon>
        <taxon>Bacilli</taxon>
        <taxon>Bacillales</taxon>
        <taxon>Paenibacillaceae</taxon>
        <taxon>Paenibacillus</taxon>
    </lineage>
</organism>
<evidence type="ECO:0000313" key="2">
    <source>
        <dbReference type="EMBL" id="CAG7643848.1"/>
    </source>
</evidence>
<dbReference type="PANTHER" id="PTHR43649:SF12">
    <property type="entry name" value="DIACETYLCHITOBIOSE BINDING PROTEIN DASA"/>
    <property type="match status" value="1"/>
</dbReference>
<evidence type="ECO:0000313" key="3">
    <source>
        <dbReference type="Proteomes" id="UP000730618"/>
    </source>
</evidence>
<comment type="caution">
    <text evidence="2">The sequence shown here is derived from an EMBL/GenBank/DDBJ whole genome shotgun (WGS) entry which is preliminary data.</text>
</comment>
<evidence type="ECO:0008006" key="4">
    <source>
        <dbReference type="Google" id="ProtNLM"/>
    </source>
</evidence>
<keyword evidence="1" id="KW-0732">Signal</keyword>
<keyword evidence="3" id="KW-1185">Reference proteome</keyword>
<proteinExistence type="predicted"/>
<dbReference type="PANTHER" id="PTHR43649">
    <property type="entry name" value="ARABINOSE-BINDING PROTEIN-RELATED"/>
    <property type="match status" value="1"/>
</dbReference>
<dbReference type="Pfam" id="PF01547">
    <property type="entry name" value="SBP_bac_1"/>
    <property type="match status" value="1"/>
</dbReference>
<reference evidence="2 3" key="1">
    <citation type="submission" date="2021-06" db="EMBL/GenBank/DDBJ databases">
        <authorList>
            <person name="Criscuolo A."/>
        </authorList>
    </citation>
    <scope>NUCLEOTIDE SEQUENCE [LARGE SCALE GENOMIC DNA]</scope>
    <source>
        <strain evidence="3">CIP 111802</strain>
    </source>
</reference>
<name>A0ABN7TKI2_9BACL</name>
<dbReference type="RefSeq" id="WP_218099421.1">
    <property type="nucleotide sequence ID" value="NZ_CAJVCE010000008.1"/>
</dbReference>
<dbReference type="Proteomes" id="UP000730618">
    <property type="component" value="Unassembled WGS sequence"/>
</dbReference>
<dbReference type="InterPro" id="IPR006059">
    <property type="entry name" value="SBP"/>
</dbReference>
<protein>
    <recommendedName>
        <fullName evidence="4">Extracellular solute-binding protein</fullName>
    </recommendedName>
</protein>
<sequence length="447" mass="50193">MIRSHARSRSIYLFSIMLAFLAGCSSGQTNEPGSMPKAAGETTALSGKKQIADGKPVTMKVFQSNAGITDQEFQELFALPVKKKYPNVILEMVRSGKGTTIQDLISTNNVPDLIYTTSLDMTQFVLLEVLADLNELVRKSNFDLNQFEKNPIDSIKLYSDRGQLFALPLRLNWNVLYYNKAIFDRVALPYPKDGITWEEVIDTGRKIAAKDPSYLTVDPNGLRLVAQNMLVPFVDPKTDKSTVSSDEWKYLFDLFQSIENIPDNKKSKKGVDGFEKDQTIAMYGSSGGRLAEFEDLLQQGKMPDWDMVTYPIRKDASTKEQVTQAHILAVSSMSKNKEDAFEIVSFLTTNREAQEIIARNGFLPALKDPQLKELFGKNLKSLQGKNIQAVYKNNYGSMAKPTKYDDIVKTANQNAFNKMIKEKLDRNTAVRIAQEEADKAIAGEKMK</sequence>
<feature type="chain" id="PRO_5045595911" description="Extracellular solute-binding protein" evidence="1">
    <location>
        <begin position="28"/>
        <end position="447"/>
    </location>
</feature>
<gene>
    <name evidence="2" type="ORF">PAECIP111802_03090</name>
</gene>
<evidence type="ECO:0000256" key="1">
    <source>
        <dbReference type="SAM" id="SignalP"/>
    </source>
</evidence>
<dbReference type="EMBL" id="CAJVCE010000008">
    <property type="protein sequence ID" value="CAG7643848.1"/>
    <property type="molecule type" value="Genomic_DNA"/>
</dbReference>
<dbReference type="PROSITE" id="PS51257">
    <property type="entry name" value="PROKAR_LIPOPROTEIN"/>
    <property type="match status" value="1"/>
</dbReference>
<feature type="signal peptide" evidence="1">
    <location>
        <begin position="1"/>
        <end position="27"/>
    </location>
</feature>
<dbReference type="InterPro" id="IPR050490">
    <property type="entry name" value="Bact_solute-bd_prot1"/>
</dbReference>
<accession>A0ABN7TKI2</accession>